<dbReference type="EMBL" id="JBHRWW010000006">
    <property type="protein sequence ID" value="MFC3688878.1"/>
    <property type="molecule type" value="Genomic_DNA"/>
</dbReference>
<keyword evidence="2" id="KW-0812">Transmembrane</keyword>
<reference evidence="4" key="1">
    <citation type="journal article" date="2019" name="Int. J. Syst. Evol. Microbiol.">
        <title>The Global Catalogue of Microorganisms (GCM) 10K type strain sequencing project: providing services to taxonomists for standard genome sequencing and annotation.</title>
        <authorList>
            <consortium name="The Broad Institute Genomics Platform"/>
            <consortium name="The Broad Institute Genome Sequencing Center for Infectious Disease"/>
            <person name="Wu L."/>
            <person name="Ma J."/>
        </authorList>
    </citation>
    <scope>NUCLEOTIDE SEQUENCE [LARGE SCALE GENOMIC DNA]</scope>
    <source>
        <strain evidence="4">NCAIM B.02333</strain>
    </source>
</reference>
<feature type="region of interest" description="Disordered" evidence="1">
    <location>
        <begin position="1"/>
        <end position="27"/>
    </location>
</feature>
<evidence type="ECO:0000313" key="4">
    <source>
        <dbReference type="Proteomes" id="UP001595685"/>
    </source>
</evidence>
<dbReference type="RefSeq" id="WP_340288102.1">
    <property type="nucleotide sequence ID" value="NZ_JBBEOI010000001.1"/>
</dbReference>
<comment type="caution">
    <text evidence="3">The sequence shown here is derived from an EMBL/GenBank/DDBJ whole genome shotgun (WGS) entry which is preliminary data.</text>
</comment>
<keyword evidence="4" id="KW-1185">Reference proteome</keyword>
<feature type="compositionally biased region" description="Basic and acidic residues" evidence="1">
    <location>
        <begin position="117"/>
        <end position="130"/>
    </location>
</feature>
<proteinExistence type="predicted"/>
<keyword evidence="2" id="KW-1133">Transmembrane helix</keyword>
<evidence type="ECO:0008006" key="5">
    <source>
        <dbReference type="Google" id="ProtNLM"/>
    </source>
</evidence>
<feature type="transmembrane region" description="Helical" evidence="2">
    <location>
        <begin position="60"/>
        <end position="86"/>
    </location>
</feature>
<name>A0ABV7WG99_9MICO</name>
<organism evidence="3 4">
    <name type="scientific">Aquipuribacter hungaricus</name>
    <dbReference type="NCBI Taxonomy" id="545624"/>
    <lineage>
        <taxon>Bacteria</taxon>
        <taxon>Bacillati</taxon>
        <taxon>Actinomycetota</taxon>
        <taxon>Actinomycetes</taxon>
        <taxon>Micrococcales</taxon>
        <taxon>Intrasporangiaceae</taxon>
        <taxon>Aquipuribacter</taxon>
    </lineage>
</organism>
<feature type="transmembrane region" description="Helical" evidence="2">
    <location>
        <begin position="31"/>
        <end position="54"/>
    </location>
</feature>
<evidence type="ECO:0000256" key="2">
    <source>
        <dbReference type="SAM" id="Phobius"/>
    </source>
</evidence>
<gene>
    <name evidence="3" type="ORF">ACFOLH_11045</name>
</gene>
<evidence type="ECO:0000256" key="1">
    <source>
        <dbReference type="SAM" id="MobiDB-lite"/>
    </source>
</evidence>
<sequence>MTGQGPIGVDGVSAPADRPAEPTTSRRDRRLVGGAAAACAVCCAPPVLGLLGIAGGGLVATAATLAFAGLAFAVVVAALSVVGLLLRRRALVRASHVPRVGAGAAAGRVSDLGMPERPGRGEDGLGARSR</sequence>
<dbReference type="Proteomes" id="UP001595685">
    <property type="component" value="Unassembled WGS sequence"/>
</dbReference>
<feature type="region of interest" description="Disordered" evidence="1">
    <location>
        <begin position="108"/>
        <end position="130"/>
    </location>
</feature>
<protein>
    <recommendedName>
        <fullName evidence="5">Mercuric ion transport protein</fullName>
    </recommendedName>
</protein>
<evidence type="ECO:0000313" key="3">
    <source>
        <dbReference type="EMBL" id="MFC3688878.1"/>
    </source>
</evidence>
<accession>A0ABV7WG99</accession>
<keyword evidence="2" id="KW-0472">Membrane</keyword>